<dbReference type="EMBL" id="JARKNE010000005">
    <property type="protein sequence ID" value="KAK5830502.1"/>
    <property type="molecule type" value="Genomic_DNA"/>
</dbReference>
<keyword evidence="1" id="KW-0175">Coiled coil</keyword>
<feature type="domain" description="BZIP" evidence="2">
    <location>
        <begin position="143"/>
        <end position="158"/>
    </location>
</feature>
<evidence type="ECO:0000256" key="1">
    <source>
        <dbReference type="SAM" id="Coils"/>
    </source>
</evidence>
<reference evidence="3 4" key="1">
    <citation type="submission" date="2023-03" db="EMBL/GenBank/DDBJ databases">
        <title>WGS of Gossypium arboreum.</title>
        <authorList>
            <person name="Yu D."/>
        </authorList>
    </citation>
    <scope>NUCLEOTIDE SEQUENCE [LARGE SCALE GENOMIC DNA]</scope>
    <source>
        <tissue evidence="3">Leaf</tissue>
    </source>
</reference>
<keyword evidence="4" id="KW-1185">Reference proteome</keyword>
<name>A0ABR0PU75_GOSAR</name>
<dbReference type="PROSITE" id="PS00036">
    <property type="entry name" value="BZIP_BASIC"/>
    <property type="match status" value="1"/>
</dbReference>
<proteinExistence type="predicted"/>
<organism evidence="3 4">
    <name type="scientific">Gossypium arboreum</name>
    <name type="common">Tree cotton</name>
    <name type="synonym">Gossypium nanking</name>
    <dbReference type="NCBI Taxonomy" id="29729"/>
    <lineage>
        <taxon>Eukaryota</taxon>
        <taxon>Viridiplantae</taxon>
        <taxon>Streptophyta</taxon>
        <taxon>Embryophyta</taxon>
        <taxon>Tracheophyta</taxon>
        <taxon>Spermatophyta</taxon>
        <taxon>Magnoliopsida</taxon>
        <taxon>eudicotyledons</taxon>
        <taxon>Gunneridae</taxon>
        <taxon>Pentapetalae</taxon>
        <taxon>rosids</taxon>
        <taxon>malvids</taxon>
        <taxon>Malvales</taxon>
        <taxon>Malvaceae</taxon>
        <taxon>Malvoideae</taxon>
        <taxon>Gossypium</taxon>
    </lineage>
</organism>
<evidence type="ECO:0000259" key="2">
    <source>
        <dbReference type="PROSITE" id="PS00036"/>
    </source>
</evidence>
<dbReference type="Proteomes" id="UP001358586">
    <property type="component" value="Chromosome 5"/>
</dbReference>
<feature type="coiled-coil region" evidence="1">
    <location>
        <begin position="123"/>
        <end position="150"/>
    </location>
</feature>
<dbReference type="InterPro" id="IPR004827">
    <property type="entry name" value="bZIP"/>
</dbReference>
<protein>
    <recommendedName>
        <fullName evidence="2">BZIP domain-containing protein</fullName>
    </recommendedName>
</protein>
<evidence type="ECO:0000313" key="3">
    <source>
        <dbReference type="EMBL" id="KAK5830502.1"/>
    </source>
</evidence>
<sequence length="289" mass="32673">MGDSKLDWASLLGGLPDSDELMSLLMNDVKVEKPEDEQPQEGSKFLVQPTTVIPQQQDIHNVATDVETGSSSCRLNDQNKIIKNGGCFINPLGFPYRSRMQVLAADAPSGSGELLVMNDLPVYKRGRNNIQEAIEEAEQKKRKNKIKNRISAEKSRAKSKVCVCGSSRKLHQLRDSQRKEKRSMGKGKTVFRTERTANLYRSCIWRLMSRWRHIPIVRKQGRPVKEKGEKGEEMIPVAAVHFHCTSLHALPYPSSLENATVRENQHQVLMQSTKSFCLMILVSYGKNPK</sequence>
<evidence type="ECO:0000313" key="4">
    <source>
        <dbReference type="Proteomes" id="UP001358586"/>
    </source>
</evidence>
<comment type="caution">
    <text evidence="3">The sequence shown here is derived from an EMBL/GenBank/DDBJ whole genome shotgun (WGS) entry which is preliminary data.</text>
</comment>
<gene>
    <name evidence="3" type="ORF">PVK06_014297</name>
</gene>
<accession>A0ABR0PU75</accession>